<reference evidence="2" key="1">
    <citation type="journal article" date="2015" name="BMC Genomics">
        <title>Genomic and transcriptomic analysis of the endophytic fungus Pestalotiopsis fici reveals its lifestyle and high potential for synthesis of natural products.</title>
        <authorList>
            <person name="Wang X."/>
            <person name="Zhang X."/>
            <person name="Liu L."/>
            <person name="Xiang M."/>
            <person name="Wang W."/>
            <person name="Sun X."/>
            <person name="Che Y."/>
            <person name="Guo L."/>
            <person name="Liu G."/>
            <person name="Guo L."/>
            <person name="Wang C."/>
            <person name="Yin W.B."/>
            <person name="Stadler M."/>
            <person name="Zhang X."/>
            <person name="Liu X."/>
        </authorList>
    </citation>
    <scope>NUCLEOTIDE SEQUENCE [LARGE SCALE GENOMIC DNA]</scope>
    <source>
        <strain evidence="2">W106-1 / CGMCC3.15140</strain>
    </source>
</reference>
<organism evidence="1 2">
    <name type="scientific">Pestalotiopsis fici (strain W106-1 / CGMCC3.15140)</name>
    <dbReference type="NCBI Taxonomy" id="1229662"/>
    <lineage>
        <taxon>Eukaryota</taxon>
        <taxon>Fungi</taxon>
        <taxon>Dikarya</taxon>
        <taxon>Ascomycota</taxon>
        <taxon>Pezizomycotina</taxon>
        <taxon>Sordariomycetes</taxon>
        <taxon>Xylariomycetidae</taxon>
        <taxon>Amphisphaeriales</taxon>
        <taxon>Sporocadaceae</taxon>
        <taxon>Pestalotiopsis</taxon>
    </lineage>
</organism>
<name>W3WRL1_PESFW</name>
<protein>
    <submittedName>
        <fullName evidence="1">Uncharacterized protein</fullName>
    </submittedName>
</protein>
<sequence length="253" mass="28490">MSNHSQRSTYAHNLGKDPKSTEQGFVWDIVPCTGSNNLDMRDMEFVDGGIHFVHIYGGSGVGTIQPRRIAVALPLAFVQSLANVALGPEAESRASAIKSYLNLWHDKSFLFDMILEDERALRLKKRRPDSHPIPAIFQKHPTLMPRVFKSWAPLNTVVEIYSEVVVVIYEDQNHNNLIRVRIARAPEIQPIKLAPRPCAVNAKLRFIDDHVYDISPLTIAVPSDLAKVIESIAINAARWEPFISHHCYLYCSG</sequence>
<dbReference type="GeneID" id="19277418"/>
<dbReference type="EMBL" id="KI912118">
    <property type="protein sequence ID" value="ETS75461.1"/>
    <property type="molecule type" value="Genomic_DNA"/>
</dbReference>
<keyword evidence="2" id="KW-1185">Reference proteome</keyword>
<dbReference type="AlphaFoldDB" id="W3WRL1"/>
<gene>
    <name evidence="1" type="ORF">PFICI_12405</name>
</gene>
<dbReference type="InParanoid" id="W3WRL1"/>
<accession>W3WRL1</accession>
<proteinExistence type="predicted"/>
<evidence type="ECO:0000313" key="2">
    <source>
        <dbReference type="Proteomes" id="UP000030651"/>
    </source>
</evidence>
<dbReference type="KEGG" id="pfy:PFICI_12405"/>
<dbReference type="HOGENOM" id="CLU_1098818_0_0_1"/>
<dbReference type="Proteomes" id="UP000030651">
    <property type="component" value="Unassembled WGS sequence"/>
</dbReference>
<dbReference type="RefSeq" id="XP_007839177.1">
    <property type="nucleotide sequence ID" value="XM_007840986.1"/>
</dbReference>
<evidence type="ECO:0000313" key="1">
    <source>
        <dbReference type="EMBL" id="ETS75461.1"/>
    </source>
</evidence>